<keyword evidence="7 11" id="KW-0963">Cytoplasm</keyword>
<evidence type="ECO:0000256" key="11">
    <source>
        <dbReference type="HAMAP-Rule" id="MF_01021"/>
    </source>
</evidence>
<dbReference type="GO" id="GO:0004635">
    <property type="term" value="F:phosphoribosyl-AMP cyclohydrolase activity"/>
    <property type="evidence" value="ECO:0007669"/>
    <property type="project" value="UniProtKB-UniRule"/>
</dbReference>
<evidence type="ECO:0000256" key="2">
    <source>
        <dbReference type="ARBA" id="ARBA00001460"/>
    </source>
</evidence>
<evidence type="ECO:0000259" key="12">
    <source>
        <dbReference type="Pfam" id="PF01502"/>
    </source>
</evidence>
<dbReference type="GO" id="GO:0000105">
    <property type="term" value="P:L-histidine biosynthetic process"/>
    <property type="evidence" value="ECO:0007669"/>
    <property type="project" value="UniProtKB-UniRule"/>
</dbReference>
<feature type="binding site" evidence="11">
    <location>
        <position position="100"/>
    </location>
    <ligand>
        <name>Mg(2+)</name>
        <dbReference type="ChEBI" id="CHEBI:18420"/>
    </ligand>
</feature>
<comment type="caution">
    <text evidence="13">The sequence shown here is derived from an EMBL/GenBank/DDBJ whole genome shotgun (WGS) entry which is preliminary data.</text>
</comment>
<evidence type="ECO:0000256" key="7">
    <source>
        <dbReference type="ARBA" id="ARBA00022490"/>
    </source>
</evidence>
<dbReference type="FunFam" id="3.10.20.810:FF:000001">
    <property type="entry name" value="Histidine biosynthesis bifunctional protein HisIE"/>
    <property type="match status" value="1"/>
</dbReference>
<dbReference type="GO" id="GO:0004636">
    <property type="term" value="F:phosphoribosyl-ATP diphosphatase activity"/>
    <property type="evidence" value="ECO:0007669"/>
    <property type="project" value="UniProtKB-EC"/>
</dbReference>
<evidence type="ECO:0000256" key="9">
    <source>
        <dbReference type="ARBA" id="ARBA00022801"/>
    </source>
</evidence>
<comment type="subcellular location">
    <subcellularLocation>
        <location evidence="11">Cytoplasm</location>
    </subcellularLocation>
</comment>
<comment type="similarity">
    <text evidence="5">In the C-terminal section; belongs to the PRA-PH family.</text>
</comment>
<reference evidence="13 14" key="2">
    <citation type="submission" date="2020-08" db="EMBL/GenBank/DDBJ databases">
        <authorList>
            <person name="Partida-Martinez L."/>
            <person name="Huntemann M."/>
            <person name="Clum A."/>
            <person name="Wang J."/>
            <person name="Palaniappan K."/>
            <person name="Ritter S."/>
            <person name="Chen I.-M."/>
            <person name="Stamatis D."/>
            <person name="Reddy T."/>
            <person name="O'Malley R."/>
            <person name="Daum C."/>
            <person name="Shapiro N."/>
            <person name="Ivanova N."/>
            <person name="Kyrpides N."/>
            <person name="Woyke T."/>
        </authorList>
    </citation>
    <scope>NUCLEOTIDE SEQUENCE [LARGE SCALE GENOMIC DNA]</scope>
    <source>
        <strain evidence="13 14">AS3.13</strain>
    </source>
</reference>
<evidence type="ECO:0000256" key="4">
    <source>
        <dbReference type="ARBA" id="ARBA00005204"/>
    </source>
</evidence>
<keyword evidence="10 11" id="KW-0368">Histidine biosynthesis</keyword>
<comment type="similarity">
    <text evidence="6">In the N-terminal section; belongs to the PRA-CH family.</text>
</comment>
<dbReference type="PANTHER" id="PTHR42945">
    <property type="entry name" value="HISTIDINE BIOSYNTHESIS BIFUNCTIONAL PROTEIN"/>
    <property type="match status" value="1"/>
</dbReference>
<evidence type="ECO:0000256" key="3">
    <source>
        <dbReference type="ARBA" id="ARBA00005169"/>
    </source>
</evidence>
<evidence type="ECO:0000256" key="10">
    <source>
        <dbReference type="ARBA" id="ARBA00023102"/>
    </source>
</evidence>
<keyword evidence="11" id="KW-0862">Zinc</keyword>
<comment type="similarity">
    <text evidence="11">Belongs to the PRA-CH family.</text>
</comment>
<feature type="binding site" evidence="11">
    <location>
        <position position="102"/>
    </location>
    <ligand>
        <name>Mg(2+)</name>
        <dbReference type="ChEBI" id="CHEBI:18420"/>
    </ligand>
</feature>
<evidence type="ECO:0000256" key="1">
    <source>
        <dbReference type="ARBA" id="ARBA00000024"/>
    </source>
</evidence>
<sequence>MAISRVVTRRALFYASAEMSDPREIGSDFLPRFDAAGLITAVVTDREGGGVLMVAHMNAEAIAATRASGEATFFSRSRGRLWKKGETSGNVLRVVEMRVDCDQDALWIVAEPAGPACHTGAPSCFYRRLTDSGLERVDG</sequence>
<protein>
    <recommendedName>
        <fullName evidence="11">Phosphoribosyl-AMP cyclohydrolase</fullName>
        <shortName evidence="11">PRA-CH</shortName>
        <ecNumber evidence="11">3.5.4.19</ecNumber>
    </recommendedName>
</protein>
<dbReference type="Gene3D" id="3.10.20.810">
    <property type="entry name" value="Phosphoribosyl-AMP cyclohydrolase"/>
    <property type="match status" value="1"/>
</dbReference>
<feature type="binding site" evidence="11">
    <location>
        <position position="104"/>
    </location>
    <ligand>
        <name>Mg(2+)</name>
        <dbReference type="ChEBI" id="CHEBI:18420"/>
    </ligand>
</feature>
<dbReference type="GO" id="GO:0005737">
    <property type="term" value="C:cytoplasm"/>
    <property type="evidence" value="ECO:0007669"/>
    <property type="project" value="UniProtKB-SubCell"/>
</dbReference>
<dbReference type="Pfam" id="PF01502">
    <property type="entry name" value="PRA-CH"/>
    <property type="match status" value="1"/>
</dbReference>
<dbReference type="UniPathway" id="UPA00031">
    <property type="reaction ID" value="UER00008"/>
</dbReference>
<gene>
    <name evidence="11" type="primary">hisI</name>
    <name evidence="13" type="ORF">F4693_002811</name>
</gene>
<dbReference type="NCBIfam" id="NF000768">
    <property type="entry name" value="PRK00051.1"/>
    <property type="match status" value="1"/>
</dbReference>
<dbReference type="InterPro" id="IPR038019">
    <property type="entry name" value="PRib_AMP_CycHydrolase_sf"/>
</dbReference>
<dbReference type="InterPro" id="IPR026660">
    <property type="entry name" value="PRA-CH"/>
</dbReference>
<evidence type="ECO:0000256" key="8">
    <source>
        <dbReference type="ARBA" id="ARBA00022605"/>
    </source>
</evidence>
<keyword evidence="11" id="KW-0460">Magnesium</keyword>
<feature type="domain" description="Phosphoribosyl-AMP cyclohydrolase" evidence="12">
    <location>
        <begin position="53"/>
        <end position="126"/>
    </location>
</feature>
<keyword evidence="8 11" id="KW-0028">Amino-acid biosynthesis</keyword>
<comment type="pathway">
    <text evidence="4">Amino-acid biosynthesis; L-histidine biosynthesis; L-histidine from 5-phospho-alpha-D-ribose 1-diphosphate: step 2/9.</text>
</comment>
<comment type="catalytic activity">
    <reaction evidence="2">
        <text>1-(5-phospho-beta-D-ribosyl)-ATP + H2O = 1-(5-phospho-beta-D-ribosyl)-5'-AMP + diphosphate + H(+)</text>
        <dbReference type="Rhea" id="RHEA:22828"/>
        <dbReference type="ChEBI" id="CHEBI:15377"/>
        <dbReference type="ChEBI" id="CHEBI:15378"/>
        <dbReference type="ChEBI" id="CHEBI:33019"/>
        <dbReference type="ChEBI" id="CHEBI:59457"/>
        <dbReference type="ChEBI" id="CHEBI:73183"/>
        <dbReference type="EC" id="3.6.1.31"/>
    </reaction>
</comment>
<evidence type="ECO:0000256" key="6">
    <source>
        <dbReference type="ARBA" id="ARBA00008299"/>
    </source>
</evidence>
<comment type="cofactor">
    <cofactor evidence="11">
        <name>Mg(2+)</name>
        <dbReference type="ChEBI" id="CHEBI:18420"/>
    </cofactor>
    <text evidence="11">Binds 1 Mg(2+) ion per subunit.</text>
</comment>
<dbReference type="InterPro" id="IPR002496">
    <property type="entry name" value="PRib_AMP_CycHydrolase_dom"/>
</dbReference>
<dbReference type="GO" id="GO:0008270">
    <property type="term" value="F:zinc ion binding"/>
    <property type="evidence" value="ECO:0007669"/>
    <property type="project" value="UniProtKB-UniRule"/>
</dbReference>
<reference evidence="13 14" key="1">
    <citation type="submission" date="2020-08" db="EMBL/GenBank/DDBJ databases">
        <title>The Agave Microbiome: Exploring the role of microbial communities in plant adaptations to desert environments.</title>
        <authorList>
            <person name="Partida-Martinez L.P."/>
        </authorList>
    </citation>
    <scope>NUCLEOTIDE SEQUENCE [LARGE SCALE GENOMIC DNA]</scope>
    <source>
        <strain evidence="13 14">AS3.13</strain>
    </source>
</reference>
<comment type="catalytic activity">
    <reaction evidence="1 11">
        <text>1-(5-phospho-beta-D-ribosyl)-5'-AMP + H2O = 1-(5-phospho-beta-D-ribosyl)-5-[(5-phospho-beta-D-ribosylamino)methylideneamino]imidazole-4-carboxamide</text>
        <dbReference type="Rhea" id="RHEA:20049"/>
        <dbReference type="ChEBI" id="CHEBI:15377"/>
        <dbReference type="ChEBI" id="CHEBI:58435"/>
        <dbReference type="ChEBI" id="CHEBI:59457"/>
        <dbReference type="EC" id="3.5.4.19"/>
    </reaction>
</comment>
<comment type="subunit">
    <text evidence="11">Homodimer.</text>
</comment>
<accession>A0A7X0JEH7</accession>
<dbReference type="EMBL" id="JACHBT010000015">
    <property type="protein sequence ID" value="MBB6505815.1"/>
    <property type="molecule type" value="Genomic_DNA"/>
</dbReference>
<comment type="cofactor">
    <cofactor evidence="11">
        <name>Zn(2+)</name>
        <dbReference type="ChEBI" id="CHEBI:29105"/>
    </cofactor>
    <text evidence="11">Binds 1 zinc ion per subunit.</text>
</comment>
<evidence type="ECO:0000256" key="5">
    <source>
        <dbReference type="ARBA" id="ARBA00007731"/>
    </source>
</evidence>
<dbReference type="Proteomes" id="UP000522313">
    <property type="component" value="Unassembled WGS sequence"/>
</dbReference>
<dbReference type="PANTHER" id="PTHR42945:SF9">
    <property type="entry name" value="HISTIDINE BIOSYNTHESIS BIFUNCTIONAL PROTEIN HISIE"/>
    <property type="match status" value="1"/>
</dbReference>
<feature type="binding site" evidence="11">
    <location>
        <position position="124"/>
    </location>
    <ligand>
        <name>Zn(2+)</name>
        <dbReference type="ChEBI" id="CHEBI:29105"/>
        <note>ligand shared between dimeric partners</note>
    </ligand>
</feature>
<feature type="binding site" evidence="11">
    <location>
        <position position="101"/>
    </location>
    <ligand>
        <name>Zn(2+)</name>
        <dbReference type="ChEBI" id="CHEBI:29105"/>
        <note>ligand shared between dimeric partners</note>
    </ligand>
</feature>
<name>A0A7X0JEH7_9SPHN</name>
<comment type="function">
    <text evidence="11">Catalyzes the hydrolysis of the adenine ring of phosphoribosyl-AMP.</text>
</comment>
<evidence type="ECO:0000313" key="14">
    <source>
        <dbReference type="Proteomes" id="UP000522313"/>
    </source>
</evidence>
<dbReference type="GO" id="GO:0000287">
    <property type="term" value="F:magnesium ion binding"/>
    <property type="evidence" value="ECO:0007669"/>
    <property type="project" value="UniProtKB-UniRule"/>
</dbReference>
<organism evidence="13 14">
    <name type="scientific">Sphingomonas endophytica</name>
    <dbReference type="NCBI Taxonomy" id="869719"/>
    <lineage>
        <taxon>Bacteria</taxon>
        <taxon>Pseudomonadati</taxon>
        <taxon>Pseudomonadota</taxon>
        <taxon>Alphaproteobacteria</taxon>
        <taxon>Sphingomonadales</taxon>
        <taxon>Sphingomonadaceae</taxon>
        <taxon>Sphingomonas</taxon>
    </lineage>
</organism>
<dbReference type="SUPFAM" id="SSF141734">
    <property type="entry name" value="HisI-like"/>
    <property type="match status" value="1"/>
</dbReference>
<dbReference type="AlphaFoldDB" id="A0A7X0JEH7"/>
<keyword evidence="9 11" id="KW-0378">Hydrolase</keyword>
<comment type="pathway">
    <text evidence="3 11">Amino-acid biosynthesis; L-histidine biosynthesis; L-histidine from 5-phospho-alpha-D-ribose 1-diphosphate: step 3/9.</text>
</comment>
<feature type="binding site" evidence="11">
    <location>
        <position position="117"/>
    </location>
    <ligand>
        <name>Zn(2+)</name>
        <dbReference type="ChEBI" id="CHEBI:29105"/>
        <note>ligand shared between dimeric partners</note>
    </ligand>
</feature>
<keyword evidence="11" id="KW-0479">Metal-binding</keyword>
<dbReference type="HAMAP" id="MF_01021">
    <property type="entry name" value="HisI"/>
    <property type="match status" value="1"/>
</dbReference>
<evidence type="ECO:0000313" key="13">
    <source>
        <dbReference type="EMBL" id="MBB6505815.1"/>
    </source>
</evidence>
<proteinExistence type="inferred from homology"/>
<dbReference type="EC" id="3.5.4.19" evidence="11"/>